<name>A0A0N5ARJ4_9BILA</name>
<keyword evidence="3" id="KW-1185">Reference proteome</keyword>
<reference evidence="4" key="1">
    <citation type="submission" date="2016-04" db="UniProtKB">
        <authorList>
            <consortium name="WormBaseParasite"/>
        </authorList>
    </citation>
    <scope>IDENTIFICATION</scope>
</reference>
<feature type="signal peptide" evidence="2">
    <location>
        <begin position="1"/>
        <end position="19"/>
    </location>
</feature>
<dbReference type="Proteomes" id="UP000046393">
    <property type="component" value="Unplaced"/>
</dbReference>
<organism evidence="3 4">
    <name type="scientific">Syphacia muris</name>
    <dbReference type="NCBI Taxonomy" id="451379"/>
    <lineage>
        <taxon>Eukaryota</taxon>
        <taxon>Metazoa</taxon>
        <taxon>Ecdysozoa</taxon>
        <taxon>Nematoda</taxon>
        <taxon>Chromadorea</taxon>
        <taxon>Rhabditida</taxon>
        <taxon>Spirurina</taxon>
        <taxon>Oxyuridomorpha</taxon>
        <taxon>Oxyuroidea</taxon>
        <taxon>Oxyuridae</taxon>
        <taxon>Syphacia</taxon>
    </lineage>
</organism>
<proteinExistence type="predicted"/>
<protein>
    <submittedName>
        <fullName evidence="4">EB domain-containing protein</fullName>
    </submittedName>
</protein>
<evidence type="ECO:0000256" key="1">
    <source>
        <dbReference type="SAM" id="MobiDB-lite"/>
    </source>
</evidence>
<dbReference type="AlphaFoldDB" id="A0A0N5ARJ4"/>
<keyword evidence="2" id="KW-0732">Signal</keyword>
<dbReference type="STRING" id="451379.A0A0N5ARJ4"/>
<evidence type="ECO:0000313" key="4">
    <source>
        <dbReference type="WBParaSite" id="SMUV_0000734501-mRNA-1"/>
    </source>
</evidence>
<evidence type="ECO:0000313" key="3">
    <source>
        <dbReference type="Proteomes" id="UP000046393"/>
    </source>
</evidence>
<accession>A0A0N5ARJ4</accession>
<dbReference type="WBParaSite" id="SMUV_0000734501-mRNA-1">
    <property type="protein sequence ID" value="SMUV_0000734501-mRNA-1"/>
    <property type="gene ID" value="SMUV_0000734501"/>
</dbReference>
<sequence length="946" mass="101482">MYLLLLYLLVLQTVKIASSLTCECYTATNETLCNGNNCDGDACFLVNSVAVVDGNHTKRLAAGCLNRTTESFRNGCFKRDQFTVCACNSSNLCNNVRASADGFQFGNFSIEIPLNFLPTFDGEQSVSTDSNIVTSSGFSSDLTHSNAYQSTSSVAESVTVDNWSDQRQPNETEVSTATVWNSVSTTPLEATESSVDNVTLPSIVASESVFELESKPSKSTSYEEESVASQSPTTELPLAGNSHSYSNAAVEEFVQTQNSAFTEVEEITTETSMAVEYVSFTTTLSNKIETDRVNTASDEVSSSTMPSYASSSKTSEFLYENVAMPSEEEQSFNPSVVPYPVDSLINSEPDNATSLGNADATQILTNTIQPNVDDNHSSINVEEFSTVENLKQFGISEAINPVTAESIWGSDAMVNGEGVSNLKIPLNINNSTTLEASVQSSLPDLPTLTTENLDESTFFTAATEQADEQKQQKEIYSTLNESYQTDKLTESVPTIKTTEQSSSDTTINGIIFSNSLEGTSESATESSVAENLEFEAVASEETIAATTLTPLLTIPTSEIISPLLVTMESASTTTEKTAVTVTTTTPITTMTMTTGMFTAKMETSPETTTAVAIIAVASSEKSSTVATELTAAYTTTTQLLTTTTGELTSSLEITTAIPTSMTYATFTELQYLNLLSDRVNTASDEVGFSTMSSSSKTSGFLYEDVPSEEEQSFNPSVMPYSENTMTDSEQDHTAFLGNSDVTQMSTNMKLSSDRINTASDEVSSSTMPSYASSSKTSEFLYENVAMPSEEEQSFNPSVVPYPVDSLINSEPDNATSLGNADATQILTNTIQPNVDDNHSSINVEEFSTVENLKQFGISEAINPVTAESSWKGNTVSARPSVFTTEVEITNFSTDDGRISSFQTANASLLEATVADSPSSKAVITVTEAQTSDLSTQQTNKSEDGYS</sequence>
<feature type="region of interest" description="Disordered" evidence="1">
    <location>
        <begin position="213"/>
        <end position="237"/>
    </location>
</feature>
<evidence type="ECO:0000256" key="2">
    <source>
        <dbReference type="SAM" id="SignalP"/>
    </source>
</evidence>
<feature type="chain" id="PRO_5007419250" evidence="2">
    <location>
        <begin position="20"/>
        <end position="946"/>
    </location>
</feature>